<dbReference type="InterPro" id="IPR002401">
    <property type="entry name" value="Cyt_P450_E_grp-I"/>
</dbReference>
<dbReference type="InterPro" id="IPR050476">
    <property type="entry name" value="Insect_CytP450_Detox"/>
</dbReference>
<evidence type="ECO:0000256" key="3">
    <source>
        <dbReference type="ARBA" id="ARBA00022617"/>
    </source>
</evidence>
<gene>
    <name evidence="9" type="ORF">BDV95DRAFT_355239</name>
</gene>
<evidence type="ECO:0000256" key="4">
    <source>
        <dbReference type="ARBA" id="ARBA00022723"/>
    </source>
</evidence>
<dbReference type="EMBL" id="JAADJZ010000007">
    <property type="protein sequence ID" value="KAF2873870.1"/>
    <property type="molecule type" value="Genomic_DNA"/>
</dbReference>
<organism evidence="9 10">
    <name type="scientific">Massariosphaeria phaeospora</name>
    <dbReference type="NCBI Taxonomy" id="100035"/>
    <lineage>
        <taxon>Eukaryota</taxon>
        <taxon>Fungi</taxon>
        <taxon>Dikarya</taxon>
        <taxon>Ascomycota</taxon>
        <taxon>Pezizomycotina</taxon>
        <taxon>Dothideomycetes</taxon>
        <taxon>Pleosporomycetidae</taxon>
        <taxon>Pleosporales</taxon>
        <taxon>Pleosporales incertae sedis</taxon>
        <taxon>Massariosphaeria</taxon>
    </lineage>
</organism>
<keyword evidence="3 8" id="KW-0349">Heme</keyword>
<protein>
    <submittedName>
        <fullName evidence="9">Putative cytochrome P450</fullName>
    </submittedName>
</protein>
<comment type="similarity">
    <text evidence="2">Belongs to the cytochrome P450 family.</text>
</comment>
<dbReference type="GO" id="GO:0004497">
    <property type="term" value="F:monooxygenase activity"/>
    <property type="evidence" value="ECO:0007669"/>
    <property type="project" value="UniProtKB-KW"/>
</dbReference>
<dbReference type="Gene3D" id="1.10.630.10">
    <property type="entry name" value="Cytochrome P450"/>
    <property type="match status" value="1"/>
</dbReference>
<dbReference type="GO" id="GO:0005506">
    <property type="term" value="F:iron ion binding"/>
    <property type="evidence" value="ECO:0007669"/>
    <property type="project" value="InterPro"/>
</dbReference>
<dbReference type="GO" id="GO:0016705">
    <property type="term" value="F:oxidoreductase activity, acting on paired donors, with incorporation or reduction of molecular oxygen"/>
    <property type="evidence" value="ECO:0007669"/>
    <property type="project" value="InterPro"/>
</dbReference>
<name>A0A7C8IGT7_9PLEO</name>
<keyword evidence="6 8" id="KW-0408">Iron</keyword>
<dbReference type="Pfam" id="PF00067">
    <property type="entry name" value="p450"/>
    <property type="match status" value="1"/>
</dbReference>
<keyword evidence="5" id="KW-0560">Oxidoreductase</keyword>
<dbReference type="InterPro" id="IPR001128">
    <property type="entry name" value="Cyt_P450"/>
</dbReference>
<feature type="binding site" description="axial binding residue" evidence="8">
    <location>
        <position position="482"/>
    </location>
    <ligand>
        <name>heme</name>
        <dbReference type="ChEBI" id="CHEBI:30413"/>
    </ligand>
    <ligandPart>
        <name>Fe</name>
        <dbReference type="ChEBI" id="CHEBI:18248"/>
    </ligandPart>
</feature>
<keyword evidence="4 8" id="KW-0479">Metal-binding</keyword>
<proteinExistence type="inferred from homology"/>
<dbReference type="OrthoDB" id="1470350at2759"/>
<dbReference type="SUPFAM" id="SSF48264">
    <property type="entry name" value="Cytochrome P450"/>
    <property type="match status" value="1"/>
</dbReference>
<sequence length="553" mass="62219">MYLYLTFAPLAVFAAFRSYHLILNYLAARKFGVPIIVLPVSFEDLWWMPLRPLFAWVEKLPFGLGDWYVYTTMGWGHEDGHKTTGRLGETFVLCSPSVNQVVTSYGPALDKVFKNNKNWPHAESQSQLFAFYGQNLSSTNGEEWKRHRKITASAFNEKTMHAVWKDSILNTMAIDFIGESARTLGRIRSTFDVLAMQVLASVGFGQEMPLTTIPPGHQESLMDSLGFILQHVMLTLLFNSLKAPDILLPGMLRRLKVSVAEFRLYMKEAVLRHMQSAHTKTEKSRPTSLLEAMVKANEMEKQQSETAVGKPSYLTESELYGNLFVFNLAGYETTAGTMTFALPFLAAHPDIQDWVIEEIDRYYSPKAAVENEYVEIYPKLVRCLSTMYETLRLSSPAPLLLRDPLTPQELPISTSTGPRTITVNPGTSVSAHYWGAHLSPRWTDPKTFNPKRFVAISSSGEETLEIPEGPVYGPWISGPRVCPGKKFSQVEFVAVVAQILSRYCIEVQKVAGESEEAARTKLFGVLDKKYFNISTHLVSPEDAGITFVRRAKD</sequence>
<keyword evidence="10" id="KW-1185">Reference proteome</keyword>
<evidence type="ECO:0000313" key="10">
    <source>
        <dbReference type="Proteomes" id="UP000481861"/>
    </source>
</evidence>
<evidence type="ECO:0000256" key="7">
    <source>
        <dbReference type="ARBA" id="ARBA00023033"/>
    </source>
</evidence>
<dbReference type="Proteomes" id="UP000481861">
    <property type="component" value="Unassembled WGS sequence"/>
</dbReference>
<comment type="cofactor">
    <cofactor evidence="1 8">
        <name>heme</name>
        <dbReference type="ChEBI" id="CHEBI:30413"/>
    </cofactor>
</comment>
<comment type="caution">
    <text evidence="9">The sequence shown here is derived from an EMBL/GenBank/DDBJ whole genome shotgun (WGS) entry which is preliminary data.</text>
</comment>
<dbReference type="PRINTS" id="PR00463">
    <property type="entry name" value="EP450I"/>
</dbReference>
<accession>A0A7C8IGT7</accession>
<evidence type="ECO:0000313" key="9">
    <source>
        <dbReference type="EMBL" id="KAF2873870.1"/>
    </source>
</evidence>
<dbReference type="InterPro" id="IPR036396">
    <property type="entry name" value="Cyt_P450_sf"/>
</dbReference>
<reference evidence="9 10" key="1">
    <citation type="submission" date="2020-01" db="EMBL/GenBank/DDBJ databases">
        <authorList>
            <consortium name="DOE Joint Genome Institute"/>
            <person name="Haridas S."/>
            <person name="Albert R."/>
            <person name="Binder M."/>
            <person name="Bloem J."/>
            <person name="Labutti K."/>
            <person name="Salamov A."/>
            <person name="Andreopoulos B."/>
            <person name="Baker S.E."/>
            <person name="Barry K."/>
            <person name="Bills G."/>
            <person name="Bluhm B.H."/>
            <person name="Cannon C."/>
            <person name="Castanera R."/>
            <person name="Culley D.E."/>
            <person name="Daum C."/>
            <person name="Ezra D."/>
            <person name="Gonzalez J.B."/>
            <person name="Henrissat B."/>
            <person name="Kuo A."/>
            <person name="Liang C."/>
            <person name="Lipzen A."/>
            <person name="Lutzoni F."/>
            <person name="Magnuson J."/>
            <person name="Mondo S."/>
            <person name="Nolan M."/>
            <person name="Ohm R."/>
            <person name="Pangilinan J."/>
            <person name="Park H.-J.H."/>
            <person name="Ramirez L."/>
            <person name="Alfaro M."/>
            <person name="Sun H."/>
            <person name="Tritt A."/>
            <person name="Yoshinaga Y."/>
            <person name="Zwiers L.-H.L."/>
            <person name="Turgeon B.G."/>
            <person name="Goodwin S.B."/>
            <person name="Spatafora J.W."/>
            <person name="Crous P.W."/>
            <person name="Grigoriev I.V."/>
        </authorList>
    </citation>
    <scope>NUCLEOTIDE SEQUENCE [LARGE SCALE GENOMIC DNA]</scope>
    <source>
        <strain evidence="9 10">CBS 611.86</strain>
    </source>
</reference>
<dbReference type="AlphaFoldDB" id="A0A7C8IGT7"/>
<keyword evidence="7" id="KW-0503">Monooxygenase</keyword>
<evidence type="ECO:0000256" key="1">
    <source>
        <dbReference type="ARBA" id="ARBA00001971"/>
    </source>
</evidence>
<evidence type="ECO:0000256" key="8">
    <source>
        <dbReference type="PIRSR" id="PIRSR602401-1"/>
    </source>
</evidence>
<dbReference type="PRINTS" id="PR00385">
    <property type="entry name" value="P450"/>
</dbReference>
<evidence type="ECO:0000256" key="5">
    <source>
        <dbReference type="ARBA" id="ARBA00023002"/>
    </source>
</evidence>
<dbReference type="PANTHER" id="PTHR24292:SF102">
    <property type="entry name" value="CYTOCHROME P450 FAMILY-RELATED"/>
    <property type="match status" value="1"/>
</dbReference>
<evidence type="ECO:0000256" key="2">
    <source>
        <dbReference type="ARBA" id="ARBA00010617"/>
    </source>
</evidence>
<dbReference type="PANTHER" id="PTHR24292">
    <property type="entry name" value="CYTOCHROME P450"/>
    <property type="match status" value="1"/>
</dbReference>
<evidence type="ECO:0000256" key="6">
    <source>
        <dbReference type="ARBA" id="ARBA00023004"/>
    </source>
</evidence>
<dbReference type="GO" id="GO:0020037">
    <property type="term" value="F:heme binding"/>
    <property type="evidence" value="ECO:0007669"/>
    <property type="project" value="InterPro"/>
</dbReference>